<protein>
    <recommendedName>
        <fullName evidence="2">Proline dehydrogenase</fullName>
        <ecNumber evidence="2">1.5.5.2</ecNumber>
    </recommendedName>
</protein>
<keyword evidence="2" id="KW-0274">FAD</keyword>
<accession>A0A6A6LDJ4</accession>
<dbReference type="GO" id="GO:0005739">
    <property type="term" value="C:mitochondrion"/>
    <property type="evidence" value="ECO:0007669"/>
    <property type="project" value="TreeGrafter"/>
</dbReference>
<evidence type="ECO:0000313" key="4">
    <source>
        <dbReference type="Proteomes" id="UP000467840"/>
    </source>
</evidence>
<proteinExistence type="inferred from homology"/>
<dbReference type="GO" id="GO:0071949">
    <property type="term" value="F:FAD binding"/>
    <property type="evidence" value="ECO:0007669"/>
    <property type="project" value="TreeGrafter"/>
</dbReference>
<comment type="similarity">
    <text evidence="2">Belongs to the proline oxidase family.</text>
</comment>
<sequence>MAAMEPLVDFGIWVMNSRLMVKKPESLTPEEEKHSLRAAKAIETMSACVEANVPLVIDAEHSTVQPAIDYLTYSSAIKYNKDDKPIVYGTIQAT</sequence>
<comment type="function">
    <text evidence="2">Converts proline to delta-1-pyrroline-5-carboxylate.</text>
</comment>
<dbReference type="EMBL" id="JAAGAX010000011">
    <property type="protein sequence ID" value="KAF2299482.1"/>
    <property type="molecule type" value="Genomic_DNA"/>
</dbReference>
<dbReference type="GO" id="GO:0010133">
    <property type="term" value="P:L-proline catabolic process to L-glutamate"/>
    <property type="evidence" value="ECO:0007669"/>
    <property type="project" value="TreeGrafter"/>
</dbReference>
<dbReference type="InterPro" id="IPR015659">
    <property type="entry name" value="Proline_oxidase"/>
</dbReference>
<comment type="cofactor">
    <cofactor evidence="2">
        <name>FAD</name>
        <dbReference type="ChEBI" id="CHEBI:57692"/>
    </cofactor>
</comment>
<dbReference type="SUPFAM" id="SSF51730">
    <property type="entry name" value="FAD-linked oxidoreductase"/>
    <property type="match status" value="1"/>
</dbReference>
<keyword evidence="2" id="KW-0285">Flavoprotein</keyword>
<keyword evidence="2" id="KW-0642">Proline metabolism</keyword>
<dbReference type="Proteomes" id="UP000467840">
    <property type="component" value="Chromosome 1"/>
</dbReference>
<dbReference type="PANTHER" id="PTHR13914:SF0">
    <property type="entry name" value="PROLINE DEHYDROGENASE 1, MITOCHONDRIAL"/>
    <property type="match status" value="1"/>
</dbReference>
<dbReference type="Gene3D" id="3.20.20.220">
    <property type="match status" value="1"/>
</dbReference>
<comment type="caution">
    <text evidence="3">The sequence shown here is derived from an EMBL/GenBank/DDBJ whole genome shotgun (WGS) entry which is preliminary data.</text>
</comment>
<comment type="catalytic activity">
    <reaction evidence="2">
        <text>L-proline + a quinone = (S)-1-pyrroline-5-carboxylate + a quinol + H(+)</text>
        <dbReference type="Rhea" id="RHEA:23784"/>
        <dbReference type="ChEBI" id="CHEBI:15378"/>
        <dbReference type="ChEBI" id="CHEBI:17388"/>
        <dbReference type="ChEBI" id="CHEBI:24646"/>
        <dbReference type="ChEBI" id="CHEBI:60039"/>
        <dbReference type="ChEBI" id="CHEBI:132124"/>
        <dbReference type="EC" id="1.5.5.2"/>
    </reaction>
</comment>
<gene>
    <name evidence="3" type="ORF">GH714_032122</name>
</gene>
<dbReference type="PANTHER" id="PTHR13914">
    <property type="entry name" value="PROLINE OXIDASE"/>
    <property type="match status" value="1"/>
</dbReference>
<organism evidence="3 4">
    <name type="scientific">Hevea brasiliensis</name>
    <name type="common">Para rubber tree</name>
    <name type="synonym">Siphonia brasiliensis</name>
    <dbReference type="NCBI Taxonomy" id="3981"/>
    <lineage>
        <taxon>Eukaryota</taxon>
        <taxon>Viridiplantae</taxon>
        <taxon>Streptophyta</taxon>
        <taxon>Embryophyta</taxon>
        <taxon>Tracheophyta</taxon>
        <taxon>Spermatophyta</taxon>
        <taxon>Magnoliopsida</taxon>
        <taxon>eudicotyledons</taxon>
        <taxon>Gunneridae</taxon>
        <taxon>Pentapetalae</taxon>
        <taxon>rosids</taxon>
        <taxon>fabids</taxon>
        <taxon>Malpighiales</taxon>
        <taxon>Euphorbiaceae</taxon>
        <taxon>Crotonoideae</taxon>
        <taxon>Micrandreae</taxon>
        <taxon>Hevea</taxon>
    </lineage>
</organism>
<evidence type="ECO:0000256" key="2">
    <source>
        <dbReference type="RuleBase" id="RU364054"/>
    </source>
</evidence>
<keyword evidence="1 2" id="KW-0560">Oxidoreductase</keyword>
<evidence type="ECO:0000256" key="1">
    <source>
        <dbReference type="ARBA" id="ARBA00023002"/>
    </source>
</evidence>
<name>A0A6A6LDJ4_HEVBR</name>
<reference evidence="3 4" key="1">
    <citation type="journal article" date="2020" name="Mol. Plant">
        <title>The Chromosome-Based Rubber Tree Genome Provides New Insights into Spurge Genome Evolution and Rubber Biosynthesis.</title>
        <authorList>
            <person name="Liu J."/>
            <person name="Shi C."/>
            <person name="Shi C.C."/>
            <person name="Li W."/>
            <person name="Zhang Q.J."/>
            <person name="Zhang Y."/>
            <person name="Li K."/>
            <person name="Lu H.F."/>
            <person name="Shi C."/>
            <person name="Zhu S.T."/>
            <person name="Xiao Z.Y."/>
            <person name="Nan H."/>
            <person name="Yue Y."/>
            <person name="Zhu X.G."/>
            <person name="Wu Y."/>
            <person name="Hong X.N."/>
            <person name="Fan G.Y."/>
            <person name="Tong Y."/>
            <person name="Zhang D."/>
            <person name="Mao C.L."/>
            <person name="Liu Y.L."/>
            <person name="Hao S.J."/>
            <person name="Liu W.Q."/>
            <person name="Lv M.Q."/>
            <person name="Zhang H.B."/>
            <person name="Liu Y."/>
            <person name="Hu-Tang G.R."/>
            <person name="Wang J.P."/>
            <person name="Wang J.H."/>
            <person name="Sun Y.H."/>
            <person name="Ni S.B."/>
            <person name="Chen W.B."/>
            <person name="Zhang X.C."/>
            <person name="Jiao Y.N."/>
            <person name="Eichler E.E."/>
            <person name="Li G.H."/>
            <person name="Liu X."/>
            <person name="Gao L.Z."/>
        </authorList>
    </citation>
    <scope>NUCLEOTIDE SEQUENCE [LARGE SCALE GENOMIC DNA]</scope>
    <source>
        <strain evidence="4">cv. GT1</strain>
        <tissue evidence="3">Leaf</tissue>
    </source>
</reference>
<dbReference type="AlphaFoldDB" id="A0A6A6LDJ4"/>
<dbReference type="InterPro" id="IPR029041">
    <property type="entry name" value="FAD-linked_oxidoreductase-like"/>
</dbReference>
<dbReference type="GO" id="GO:0004657">
    <property type="term" value="F:proline dehydrogenase activity"/>
    <property type="evidence" value="ECO:0007669"/>
    <property type="project" value="UniProtKB-EC"/>
</dbReference>
<keyword evidence="4" id="KW-1185">Reference proteome</keyword>
<evidence type="ECO:0000313" key="3">
    <source>
        <dbReference type="EMBL" id="KAF2299482.1"/>
    </source>
</evidence>
<dbReference type="EC" id="1.5.5.2" evidence="2"/>